<name>A0ABV2TLL7_9RHOO</name>
<feature type="chain" id="PRO_5045728771" description="Lipocalin-like domain-containing protein" evidence="1">
    <location>
        <begin position="23"/>
        <end position="130"/>
    </location>
</feature>
<keyword evidence="3" id="KW-1185">Reference proteome</keyword>
<evidence type="ECO:0000256" key="1">
    <source>
        <dbReference type="SAM" id="SignalP"/>
    </source>
</evidence>
<evidence type="ECO:0000313" key="3">
    <source>
        <dbReference type="Proteomes" id="UP001549691"/>
    </source>
</evidence>
<reference evidence="2 3" key="1">
    <citation type="submission" date="2024-07" db="EMBL/GenBank/DDBJ databases">
        <title>Uliginosibacterium flavum JJ3220;KACC:17644.</title>
        <authorList>
            <person name="Kim M.K."/>
        </authorList>
    </citation>
    <scope>NUCLEOTIDE SEQUENCE [LARGE SCALE GENOMIC DNA]</scope>
    <source>
        <strain evidence="2 3">KACC:17644</strain>
    </source>
</reference>
<gene>
    <name evidence="2" type="ORF">ABXR19_11500</name>
</gene>
<feature type="signal peptide" evidence="1">
    <location>
        <begin position="1"/>
        <end position="22"/>
    </location>
</feature>
<protein>
    <recommendedName>
        <fullName evidence="4">Lipocalin-like domain-containing protein</fullName>
    </recommendedName>
</protein>
<evidence type="ECO:0008006" key="4">
    <source>
        <dbReference type="Google" id="ProtNLM"/>
    </source>
</evidence>
<dbReference type="RefSeq" id="WP_354601276.1">
    <property type="nucleotide sequence ID" value="NZ_JBEWZI010000011.1"/>
</dbReference>
<dbReference type="Proteomes" id="UP001549691">
    <property type="component" value="Unassembled WGS sequence"/>
</dbReference>
<proteinExistence type="predicted"/>
<comment type="caution">
    <text evidence="2">The sequence shown here is derived from an EMBL/GenBank/DDBJ whole genome shotgun (WGS) entry which is preliminary data.</text>
</comment>
<sequence>MIRKMILAALAVLAVQAGPGMAAPAPTCFTPTKKFNNRFIGNWEIAEWKVRYTIVGKGKQICLYARDAQGDEWFDISSVKWDGQILSASFLMPSTQWRTQSRLTLIDADKIRDEYSNKDGKQTDIWTRRK</sequence>
<keyword evidence="1" id="KW-0732">Signal</keyword>
<evidence type="ECO:0000313" key="2">
    <source>
        <dbReference type="EMBL" id="MET7014815.1"/>
    </source>
</evidence>
<dbReference type="EMBL" id="JBEWZI010000011">
    <property type="protein sequence ID" value="MET7014815.1"/>
    <property type="molecule type" value="Genomic_DNA"/>
</dbReference>
<accession>A0ABV2TLL7</accession>
<organism evidence="2 3">
    <name type="scientific">Uliginosibacterium flavum</name>
    <dbReference type="NCBI Taxonomy" id="1396831"/>
    <lineage>
        <taxon>Bacteria</taxon>
        <taxon>Pseudomonadati</taxon>
        <taxon>Pseudomonadota</taxon>
        <taxon>Betaproteobacteria</taxon>
        <taxon>Rhodocyclales</taxon>
        <taxon>Zoogloeaceae</taxon>
        <taxon>Uliginosibacterium</taxon>
    </lineage>
</organism>